<dbReference type="Pfam" id="PF16323">
    <property type="entry name" value="DUF4959"/>
    <property type="match status" value="1"/>
</dbReference>
<feature type="signal peptide" evidence="1">
    <location>
        <begin position="1"/>
        <end position="25"/>
    </location>
</feature>
<dbReference type="EMBL" id="BAABFT010000003">
    <property type="protein sequence ID" value="GAA4317454.1"/>
    <property type="molecule type" value="Genomic_DNA"/>
</dbReference>
<dbReference type="InterPro" id="IPR008979">
    <property type="entry name" value="Galactose-bd-like_sf"/>
</dbReference>
<dbReference type="InterPro" id="IPR032164">
    <property type="entry name" value="DUF5000"/>
</dbReference>
<dbReference type="InterPro" id="IPR032527">
    <property type="entry name" value="DUF4959"/>
</dbReference>
<evidence type="ECO:0000313" key="4">
    <source>
        <dbReference type="Proteomes" id="UP001500582"/>
    </source>
</evidence>
<comment type="caution">
    <text evidence="3">The sequence shown here is derived from an EMBL/GenBank/DDBJ whole genome shotgun (WGS) entry which is preliminary data.</text>
</comment>
<keyword evidence="1" id="KW-0732">Signal</keyword>
<keyword evidence="4" id="KW-1185">Reference proteome</keyword>
<name>A0ABP8G5G3_9SPHI</name>
<feature type="chain" id="PRO_5047241605" evidence="1">
    <location>
        <begin position="26"/>
        <end position="402"/>
    </location>
</feature>
<gene>
    <name evidence="3" type="ORF">GCM10023149_15000</name>
</gene>
<feature type="domain" description="F5/8 type C" evidence="2">
    <location>
        <begin position="222"/>
        <end position="402"/>
    </location>
</feature>
<evidence type="ECO:0000259" key="2">
    <source>
        <dbReference type="PROSITE" id="PS50022"/>
    </source>
</evidence>
<reference evidence="4" key="1">
    <citation type="journal article" date="2019" name="Int. J. Syst. Evol. Microbiol.">
        <title>The Global Catalogue of Microorganisms (GCM) 10K type strain sequencing project: providing services to taxonomists for standard genome sequencing and annotation.</title>
        <authorList>
            <consortium name="The Broad Institute Genomics Platform"/>
            <consortium name="The Broad Institute Genome Sequencing Center for Infectious Disease"/>
            <person name="Wu L."/>
            <person name="Ma J."/>
        </authorList>
    </citation>
    <scope>NUCLEOTIDE SEQUENCE [LARGE SCALE GENOMIC DNA]</scope>
    <source>
        <strain evidence="4">JCM 17705</strain>
    </source>
</reference>
<dbReference type="PROSITE" id="PS50022">
    <property type="entry name" value="FA58C_3"/>
    <property type="match status" value="1"/>
</dbReference>
<dbReference type="SUPFAM" id="SSF49785">
    <property type="entry name" value="Galactose-binding domain-like"/>
    <property type="match status" value="1"/>
</dbReference>
<evidence type="ECO:0000256" key="1">
    <source>
        <dbReference type="SAM" id="SignalP"/>
    </source>
</evidence>
<evidence type="ECO:0000313" key="3">
    <source>
        <dbReference type="EMBL" id="GAA4317454.1"/>
    </source>
</evidence>
<accession>A0ABP8G5G3</accession>
<dbReference type="Pfam" id="PF16391">
    <property type="entry name" value="DUF5000"/>
    <property type="match status" value="1"/>
</dbReference>
<dbReference type="RefSeq" id="WP_345210405.1">
    <property type="nucleotide sequence ID" value="NZ_BAABFT010000003.1"/>
</dbReference>
<organism evidence="3 4">
    <name type="scientific">Mucilaginibacter gynuensis</name>
    <dbReference type="NCBI Taxonomy" id="1302236"/>
    <lineage>
        <taxon>Bacteria</taxon>
        <taxon>Pseudomonadati</taxon>
        <taxon>Bacteroidota</taxon>
        <taxon>Sphingobacteriia</taxon>
        <taxon>Sphingobacteriales</taxon>
        <taxon>Sphingobacteriaceae</taxon>
        <taxon>Mucilaginibacter</taxon>
    </lineage>
</organism>
<dbReference type="InterPro" id="IPR033431">
    <property type="entry name" value="DUF5126"/>
</dbReference>
<dbReference type="Gene3D" id="2.60.120.260">
    <property type="entry name" value="Galactose-binding domain-like"/>
    <property type="match status" value="1"/>
</dbReference>
<dbReference type="InterPro" id="IPR000421">
    <property type="entry name" value="FA58C"/>
</dbReference>
<protein>
    <submittedName>
        <fullName evidence="3">DUF4959 domain-containing protein</fullName>
    </submittedName>
</protein>
<dbReference type="Pfam" id="PF17166">
    <property type="entry name" value="DUF5126"/>
    <property type="match status" value="1"/>
</dbReference>
<dbReference type="Proteomes" id="UP001500582">
    <property type="component" value="Unassembled WGS sequence"/>
</dbReference>
<sequence length="402" mass="44592">MKTIKYIPVLAALTLLMLYSGCKQDSINTPAITNKNQPGAVSNVEVVNKNGAATLTYSLPSNTDLLYVKAVYETGPGKKREVIASNYINTLTIDGFADTLAHEVQLYAVNSSEVLSAPVTVTVTPLVAPFILAFRSLKVTPTFGGFNVVCANPSKADLSIVPMVDTANNGQLVQPAGMENIYGKGLEIKKVQRGQPSVERTYAFFVRDRWLNRSDTLFVKLTPFYEERFNKSEWTTYTLPGDATILYPGTTDVRKIYDNDYTSGWPNTLFTVEGVGTPQMVTIDLGKQRTFSRFIMNPFVELGNVYYVRGNPKDFEIWGSNSPNVSGALDASWTKIMTVNIVKPSGSPSGVETAADQTYARDGWEFDFPVGVSAYRYIRIRNLRNWSNSYFISMSEFTLFGK</sequence>
<proteinExistence type="predicted"/>